<organism evidence="4 5">
    <name type="scientific">Lysinibacillus alkalisoli</name>
    <dbReference type="NCBI Taxonomy" id="1911548"/>
    <lineage>
        <taxon>Bacteria</taxon>
        <taxon>Bacillati</taxon>
        <taxon>Bacillota</taxon>
        <taxon>Bacilli</taxon>
        <taxon>Bacillales</taxon>
        <taxon>Bacillaceae</taxon>
        <taxon>Lysinibacillus</taxon>
    </lineage>
</organism>
<dbReference type="SUPFAM" id="SSF52540">
    <property type="entry name" value="P-loop containing nucleoside triphosphate hydrolases"/>
    <property type="match status" value="2"/>
</dbReference>
<feature type="coiled-coil region" evidence="1">
    <location>
        <begin position="413"/>
        <end position="525"/>
    </location>
</feature>
<evidence type="ECO:0000259" key="3">
    <source>
        <dbReference type="Pfam" id="PF13087"/>
    </source>
</evidence>
<keyword evidence="5" id="KW-1185">Reference proteome</keyword>
<dbReference type="Pfam" id="PF13087">
    <property type="entry name" value="AAA_12"/>
    <property type="match status" value="1"/>
</dbReference>
<feature type="domain" description="DNA2/NAM7 helicase helicase" evidence="2">
    <location>
        <begin position="298"/>
        <end position="523"/>
    </location>
</feature>
<dbReference type="EMBL" id="BMJT01000001">
    <property type="protein sequence ID" value="GGG11442.1"/>
    <property type="molecule type" value="Genomic_DNA"/>
</dbReference>
<dbReference type="PANTHER" id="PTHR10887">
    <property type="entry name" value="DNA2/NAM7 HELICASE FAMILY"/>
    <property type="match status" value="1"/>
</dbReference>
<evidence type="ECO:0000313" key="5">
    <source>
        <dbReference type="Proteomes" id="UP000616608"/>
    </source>
</evidence>
<evidence type="ECO:0000259" key="2">
    <source>
        <dbReference type="Pfam" id="PF13086"/>
    </source>
</evidence>
<dbReference type="GO" id="GO:0004386">
    <property type="term" value="F:helicase activity"/>
    <property type="evidence" value="ECO:0007669"/>
    <property type="project" value="InterPro"/>
</dbReference>
<evidence type="ECO:0000256" key="1">
    <source>
        <dbReference type="SAM" id="Coils"/>
    </source>
</evidence>
<dbReference type="PANTHER" id="PTHR10887:SF495">
    <property type="entry name" value="HELICASE SENATAXIN ISOFORM X1-RELATED"/>
    <property type="match status" value="1"/>
</dbReference>
<dbReference type="CDD" id="cd17934">
    <property type="entry name" value="DEXXQc_Upf1-like"/>
    <property type="match status" value="1"/>
</dbReference>
<name>A0A917FV37_9BACI</name>
<dbReference type="Pfam" id="PF13086">
    <property type="entry name" value="AAA_11"/>
    <property type="match status" value="2"/>
</dbReference>
<feature type="domain" description="DNA2/NAM7 helicase-like C-terminal" evidence="3">
    <location>
        <begin position="983"/>
        <end position="1196"/>
    </location>
</feature>
<dbReference type="AlphaFoldDB" id="A0A917FV37"/>
<accession>A0A917FV37</accession>
<reference evidence="4" key="1">
    <citation type="journal article" date="2014" name="Int. J. Syst. Evol. Microbiol.">
        <title>Complete genome sequence of Corynebacterium casei LMG S-19264T (=DSM 44701T), isolated from a smear-ripened cheese.</title>
        <authorList>
            <consortium name="US DOE Joint Genome Institute (JGI-PGF)"/>
            <person name="Walter F."/>
            <person name="Albersmeier A."/>
            <person name="Kalinowski J."/>
            <person name="Ruckert C."/>
        </authorList>
    </citation>
    <scope>NUCLEOTIDE SEQUENCE</scope>
    <source>
        <strain evidence="4">CGMCC 1.15760</strain>
    </source>
</reference>
<feature type="coiled-coil region" evidence="1">
    <location>
        <begin position="748"/>
        <end position="856"/>
    </location>
</feature>
<dbReference type="InterPro" id="IPR041679">
    <property type="entry name" value="DNA2/NAM7-like_C"/>
</dbReference>
<dbReference type="InterPro" id="IPR045055">
    <property type="entry name" value="DNA2/NAM7-like"/>
</dbReference>
<reference evidence="4" key="2">
    <citation type="submission" date="2020-09" db="EMBL/GenBank/DDBJ databases">
        <authorList>
            <person name="Sun Q."/>
            <person name="Zhou Y."/>
        </authorList>
    </citation>
    <scope>NUCLEOTIDE SEQUENCE</scope>
    <source>
        <strain evidence="4">CGMCC 1.15760</strain>
    </source>
</reference>
<comment type="caution">
    <text evidence="4">The sequence shown here is derived from an EMBL/GenBank/DDBJ whole genome shotgun (WGS) entry which is preliminary data.</text>
</comment>
<dbReference type="InterPro" id="IPR047187">
    <property type="entry name" value="SF1_C_Upf1"/>
</dbReference>
<dbReference type="CDD" id="cd18808">
    <property type="entry name" value="SF1_C_Upf1"/>
    <property type="match status" value="1"/>
</dbReference>
<dbReference type="Proteomes" id="UP000616608">
    <property type="component" value="Unassembled WGS sequence"/>
</dbReference>
<evidence type="ECO:0000313" key="4">
    <source>
        <dbReference type="EMBL" id="GGG11442.1"/>
    </source>
</evidence>
<dbReference type="RefSeq" id="WP_188613168.1">
    <property type="nucleotide sequence ID" value="NZ_BMJT01000001.1"/>
</dbReference>
<gene>
    <name evidence="4" type="ORF">GCM10007425_02200</name>
</gene>
<feature type="domain" description="DNA2/NAM7 helicase helicase" evidence="2">
    <location>
        <begin position="766"/>
        <end position="953"/>
    </location>
</feature>
<evidence type="ECO:0008006" key="6">
    <source>
        <dbReference type="Google" id="ProtNLM"/>
    </source>
</evidence>
<protein>
    <recommendedName>
        <fullName evidence="6">DNA helicase</fullName>
    </recommendedName>
</protein>
<sequence>MRQQCSLILTNHAKEQLEKLGLNEHFFDIQGYYAAHIEREQGQEADELKLKIIMSSQENAYIEKVLPTTVIIMHCLLKEDGLLLLHFHQDGLFRHPHLQTNYRLSAKLKFITANYRRGVMTQTLKSALHQLPIAKERSEYVQKRIAGWEGYLKIQEDKEKINDIACRYQDAHFNESFTQLTVFCPTLTTKQLKKLEDFGVSLDDHKEIGQVVRMTKQRITISLNKRAQHLARKQQLLQHKKLRFSNRATLIQLQRLRLGFQQLADGLAVNPHLEQLLFDKKPEVAPLKTTEVTFHNDLNEFQQLAVTGALNAEDIFLIQGPPGTGKTTVIAEICLQSIKRGERTLIASQSNLAVDNALGRLLKDEKTRILRFGRTESIEEEGRPFIEENVGYYWLEQTTKAMEAAIQSQPAALQQQKHDLQLQQEQIEQLQQQLQEARQALANKQQAEQQLQAARATIARCNEQFEEIKERKQQIETTQQQAEQQFKQLLPELDKLIEQKQHTPLDKITAQIIAQTEHLQALEQAKEYAEVKQAYDQLVHTKQFNEVRAKQCEEALQYTHRLTTPQHVKRFFMHYELSLKYVPSYLGGLLKQYGQLNKQQTLLERIQKAVTVLFHAYQKQDKARQEAKRLQQVPLYFTHEKMTLGLQAINAQREQQAIKHWEQTKIWQWLQAFLAIRQFLVNGVQKLPEVETQLTQMLPQLQKELEKTLQQEMMYCRFMKNNTSQQQLTQLEQQLATLTKPTLSIKDHHEWQVELTQSNEQLQQLQLQEMHAQVCLQRLQAKENQMAELQAQIQQCKQQTEDNRQLYRQLKKEGKQAEQQIQQMKALLETDPTSVITALEQQLAKAQNTYELLDEKRTIQPVLDDLQQTWLTLLQEATDADVHKIRELYVAHANVIGTTCVASARKEFAESYRHFDTVIIDEVSKATPPELLLPMLKGKKVILVGDHHQLPPLLGDDTLEETIEQLTKEQTTFDGKKELTQLLKESLFERLFKSLPATNKQMLAIQYRMHEQIMQGIAPFYAHEAGGLQCGLTNSDEARDHKLTTSYFGRQHHFMWIDTPAQPPYFEQRMTNGTSRFNEGELHIVENMLVEMNEATAVAKQNGLLPQETQKSVGVISFYGEQVKRITKLVQTLNLPHLSIRTGTVDKFQGMEMDIVMVSMVRNTQQGGDVGFAKDYRRLNVALSRARQLLMLIGNTEMFTTKAKQQATKEMYSTLKTTVERANGLVSEVTLV</sequence>
<dbReference type="InterPro" id="IPR027417">
    <property type="entry name" value="P-loop_NTPase"/>
</dbReference>
<keyword evidence="1" id="KW-0175">Coiled coil</keyword>
<dbReference type="InterPro" id="IPR041677">
    <property type="entry name" value="DNA2/NAM7_AAA_11"/>
</dbReference>
<proteinExistence type="predicted"/>
<dbReference type="Gene3D" id="3.40.50.300">
    <property type="entry name" value="P-loop containing nucleotide triphosphate hydrolases"/>
    <property type="match status" value="3"/>
</dbReference>